<name>A0ABU9L4M8_9FLAO</name>
<evidence type="ECO:0000313" key="2">
    <source>
        <dbReference type="EMBL" id="MEL4456552.1"/>
    </source>
</evidence>
<feature type="transmembrane region" description="Helical" evidence="1">
    <location>
        <begin position="12"/>
        <end position="31"/>
    </location>
</feature>
<gene>
    <name evidence="2" type="ORF">AABB81_11635</name>
</gene>
<protein>
    <submittedName>
        <fullName evidence="2">Uncharacterized protein</fullName>
    </submittedName>
</protein>
<keyword evidence="1" id="KW-0472">Membrane</keyword>
<keyword evidence="3" id="KW-1185">Reference proteome</keyword>
<evidence type="ECO:0000313" key="3">
    <source>
        <dbReference type="Proteomes" id="UP001474120"/>
    </source>
</evidence>
<comment type="caution">
    <text evidence="2">The sequence shown here is derived from an EMBL/GenBank/DDBJ whole genome shotgun (WGS) entry which is preliminary data.</text>
</comment>
<dbReference type="EMBL" id="JBCDNA010000002">
    <property type="protein sequence ID" value="MEL4456552.1"/>
    <property type="molecule type" value="Genomic_DNA"/>
</dbReference>
<keyword evidence="1" id="KW-0812">Transmembrane</keyword>
<dbReference type="RefSeq" id="WP_342160697.1">
    <property type="nucleotide sequence ID" value="NZ_JBCDNA010000002.1"/>
</dbReference>
<evidence type="ECO:0000256" key="1">
    <source>
        <dbReference type="SAM" id="Phobius"/>
    </source>
</evidence>
<sequence length="238" mass="27672">MADDNKPLKYMRYAIGEIVLVVIGILIALQINSWNNNRIEKNSITNYYERIISELDKEIRRVEIQKVKIDSLIIKNRRALKIIDSKNTDSIHVLNNLMGATATTWEVNYDFPITKEFLNHGYLSKIKNDSLKMMFVDLAGFFDRVKGTAEYNSAQYVNTIEPFFIKNINYSQAALALYKKKLINGGPPTNYEALFSNLELWNVVTFKLELLNYESDVIGYAIRFFKGIRERLLKELEH</sequence>
<organism evidence="2 3">
    <name type="scientific">Lutimonas vermicola</name>
    <dbReference type="NCBI Taxonomy" id="414288"/>
    <lineage>
        <taxon>Bacteria</taxon>
        <taxon>Pseudomonadati</taxon>
        <taxon>Bacteroidota</taxon>
        <taxon>Flavobacteriia</taxon>
        <taxon>Flavobacteriales</taxon>
        <taxon>Flavobacteriaceae</taxon>
        <taxon>Lutimonas</taxon>
    </lineage>
</organism>
<reference evidence="2 3" key="1">
    <citation type="submission" date="2024-04" db="EMBL/GenBank/DDBJ databases">
        <title>whole genome sequencing of Lutimonas vermicola strain IMCC1616.</title>
        <authorList>
            <person name="Bae S.S."/>
        </authorList>
    </citation>
    <scope>NUCLEOTIDE SEQUENCE [LARGE SCALE GENOMIC DNA]</scope>
    <source>
        <strain evidence="2 3">IMCC1616</strain>
    </source>
</reference>
<proteinExistence type="predicted"/>
<accession>A0ABU9L4M8</accession>
<dbReference type="Proteomes" id="UP001474120">
    <property type="component" value="Unassembled WGS sequence"/>
</dbReference>
<keyword evidence="1" id="KW-1133">Transmembrane helix</keyword>